<evidence type="ECO:0000256" key="3">
    <source>
        <dbReference type="ARBA" id="ARBA00022475"/>
    </source>
</evidence>
<keyword evidence="3" id="KW-1003">Cell membrane</keyword>
<reference evidence="9 10" key="1">
    <citation type="submission" date="2021-03" db="EMBL/GenBank/DDBJ databases">
        <title>Genomic Encyclopedia of Type Strains, Phase IV (KMG-IV): sequencing the most valuable type-strain genomes for metagenomic binning, comparative biology and taxonomic classification.</title>
        <authorList>
            <person name="Goeker M."/>
        </authorList>
    </citation>
    <scope>NUCLEOTIDE SEQUENCE [LARGE SCALE GENOMIC DNA]</scope>
    <source>
        <strain evidence="9 10">DSM 23491</strain>
    </source>
</reference>
<dbReference type="EMBL" id="JAGGKP010000001">
    <property type="protein sequence ID" value="MBP1936196.1"/>
    <property type="molecule type" value="Genomic_DNA"/>
</dbReference>
<evidence type="ECO:0000256" key="1">
    <source>
        <dbReference type="ARBA" id="ARBA00004651"/>
    </source>
</evidence>
<accession>A0ABS4H0Y3</accession>
<feature type="domain" description="YetF C-terminal" evidence="8">
    <location>
        <begin position="88"/>
        <end position="220"/>
    </location>
</feature>
<dbReference type="Pfam" id="PF04239">
    <property type="entry name" value="DUF421"/>
    <property type="match status" value="1"/>
</dbReference>
<evidence type="ECO:0000259" key="8">
    <source>
        <dbReference type="Pfam" id="PF04239"/>
    </source>
</evidence>
<dbReference type="InterPro" id="IPR023090">
    <property type="entry name" value="UPF0702_alpha/beta_dom_sf"/>
</dbReference>
<evidence type="ECO:0000256" key="2">
    <source>
        <dbReference type="ARBA" id="ARBA00006448"/>
    </source>
</evidence>
<evidence type="ECO:0000256" key="4">
    <source>
        <dbReference type="ARBA" id="ARBA00022692"/>
    </source>
</evidence>
<proteinExistence type="inferred from homology"/>
<protein>
    <submittedName>
        <fullName evidence="9">Uncharacterized membrane protein YcaP (DUF421 family)</fullName>
    </submittedName>
</protein>
<dbReference type="PANTHER" id="PTHR34582:SF7">
    <property type="entry name" value="UPF0702 TRANSMEMBRANE PROTEIN YDFS"/>
    <property type="match status" value="1"/>
</dbReference>
<dbReference type="InterPro" id="IPR012452">
    <property type="entry name" value="DUF1657"/>
</dbReference>
<keyword evidence="6 7" id="KW-0472">Membrane</keyword>
<feature type="transmembrane region" description="Helical" evidence="7">
    <location>
        <begin position="13"/>
        <end position="32"/>
    </location>
</feature>
<comment type="caution">
    <text evidence="9">The sequence shown here is derived from an EMBL/GenBank/DDBJ whole genome shotgun (WGS) entry which is preliminary data.</text>
</comment>
<dbReference type="InterPro" id="IPR007353">
    <property type="entry name" value="DUF421"/>
</dbReference>
<evidence type="ECO:0000313" key="10">
    <source>
        <dbReference type="Proteomes" id="UP001519273"/>
    </source>
</evidence>
<gene>
    <name evidence="9" type="ORF">J2Z20_001057</name>
</gene>
<evidence type="ECO:0000256" key="7">
    <source>
        <dbReference type="SAM" id="Phobius"/>
    </source>
</evidence>
<organism evidence="9 10">
    <name type="scientific">Paenibacillus sediminis</name>
    <dbReference type="NCBI Taxonomy" id="664909"/>
    <lineage>
        <taxon>Bacteria</taxon>
        <taxon>Bacillati</taxon>
        <taxon>Bacillota</taxon>
        <taxon>Bacilli</taxon>
        <taxon>Bacillales</taxon>
        <taxon>Paenibacillaceae</taxon>
        <taxon>Paenibacillus</taxon>
    </lineage>
</organism>
<dbReference type="PANTHER" id="PTHR34582">
    <property type="entry name" value="UPF0702 TRANSMEMBRANE PROTEIN YCAP"/>
    <property type="match status" value="1"/>
</dbReference>
<name>A0ABS4H0Y3_9BACL</name>
<keyword evidence="5 7" id="KW-1133">Transmembrane helix</keyword>
<keyword evidence="10" id="KW-1185">Reference proteome</keyword>
<dbReference type="Pfam" id="PF07870">
    <property type="entry name" value="DUF1657"/>
    <property type="match status" value="1"/>
</dbReference>
<feature type="transmembrane region" description="Helical" evidence="7">
    <location>
        <begin position="39"/>
        <end position="59"/>
    </location>
</feature>
<evidence type="ECO:0000256" key="6">
    <source>
        <dbReference type="ARBA" id="ARBA00023136"/>
    </source>
</evidence>
<dbReference type="Gene3D" id="3.30.240.20">
    <property type="entry name" value="bsu07140 like domains"/>
    <property type="match status" value="2"/>
</dbReference>
<keyword evidence="4 7" id="KW-0812">Transmembrane</keyword>
<evidence type="ECO:0000313" key="9">
    <source>
        <dbReference type="EMBL" id="MBP1936196.1"/>
    </source>
</evidence>
<sequence>MPQMSQMPEWIEVIVRTLGAIIGLFALTRLLGKRQISQLSFFEYITGITIGDLAAYISMDLKNDWYLGLISLAVWVLVSLGIEFLQIKSKIARNFIDSKGTVLIKDGKILEDNLKKERLTNEELIEQLRKKNVFRASEVEFAVIEPSGEINVLVKKEYQPLTPSDLGIKVSPENEPQTVILDGKIMDEPLATLGYNRKWLNTELEKIGVSVDNVYLGQVDTYGQLYVDLFDDEIKVPEPQQKASLLAQLKKCEADLEMFSLSTSDEQGKKMYEQCSKQLDQVIKDIKPILTT</sequence>
<dbReference type="Proteomes" id="UP001519273">
    <property type="component" value="Unassembled WGS sequence"/>
</dbReference>
<comment type="similarity">
    <text evidence="2">Belongs to the UPF0702 family.</text>
</comment>
<evidence type="ECO:0000256" key="5">
    <source>
        <dbReference type="ARBA" id="ARBA00022989"/>
    </source>
</evidence>
<comment type="subcellular location">
    <subcellularLocation>
        <location evidence="1">Cell membrane</location>
        <topology evidence="1">Multi-pass membrane protein</topology>
    </subcellularLocation>
</comment>
<feature type="transmembrane region" description="Helical" evidence="7">
    <location>
        <begin position="65"/>
        <end position="85"/>
    </location>
</feature>